<feature type="compositionally biased region" description="Basic and acidic residues" evidence="1">
    <location>
        <begin position="13"/>
        <end position="23"/>
    </location>
</feature>
<evidence type="ECO:0000256" key="1">
    <source>
        <dbReference type="SAM" id="MobiDB-lite"/>
    </source>
</evidence>
<reference evidence="2" key="1">
    <citation type="submission" date="2020-07" db="EMBL/GenBank/DDBJ databases">
        <title>Complete genome sequence of Streptomyces phage Shady.</title>
        <authorList>
            <person name="Ortega C.A."/>
            <person name="Hernandez I."/>
            <person name="Guadalupe Vizoso-Pinto M."/>
            <person name="Clark J.D."/>
            <person name="Liu M."/>
            <person name="Burrowes B.H."/>
        </authorList>
    </citation>
    <scope>NUCLEOTIDE SEQUENCE</scope>
</reference>
<keyword evidence="3" id="KW-1185">Reference proteome</keyword>
<evidence type="ECO:0000313" key="2">
    <source>
        <dbReference type="EMBL" id="QPB09815.1"/>
    </source>
</evidence>
<dbReference type="Proteomes" id="UP000663311">
    <property type="component" value="Segment"/>
</dbReference>
<sequence length="84" mass="9651">MAGVSCYAPPMQRDFRKPSEKHPGQYDRFRIRVRWVRSRGAYTVYLTDAPAGEEPTTVQETPETFHALYEGLTAELEADGWTRT</sequence>
<name>A0A873WP23_9CAUD</name>
<accession>A0A873WP23</accession>
<evidence type="ECO:0000313" key="3">
    <source>
        <dbReference type="Proteomes" id="UP000663311"/>
    </source>
</evidence>
<dbReference type="EMBL" id="MT701596">
    <property type="protein sequence ID" value="QPB09815.1"/>
    <property type="molecule type" value="Genomic_DNA"/>
</dbReference>
<proteinExistence type="predicted"/>
<feature type="region of interest" description="Disordered" evidence="1">
    <location>
        <begin position="1"/>
        <end position="23"/>
    </location>
</feature>
<protein>
    <submittedName>
        <fullName evidence="2">Uncharacterized protein</fullName>
    </submittedName>
</protein>
<organism evidence="2 3">
    <name type="scientific">Streptomyces phage Shady</name>
    <dbReference type="NCBI Taxonomy" id="2767585"/>
    <lineage>
        <taxon>Viruses</taxon>
        <taxon>Duplodnaviria</taxon>
        <taxon>Heunggongvirae</taxon>
        <taxon>Uroviricota</taxon>
        <taxon>Caudoviricetes</taxon>
        <taxon>Colingsworthviridae</taxon>
        <taxon>Shadyvirus</taxon>
        <taxon>Shadyvirus shady</taxon>
    </lineage>
</organism>
<gene>
    <name evidence="2" type="ORF">CPT_Shady_054</name>
</gene>